<sequence length="92" mass="10067">MLSLLNIGLNCRTQQASRGIRAEIKNWKSLSRSHYQTWTRFPSLPSLSFSLKPYFCEGEWAITSVLHDATAVAGSGIGGLLSAVHGSIPYTL</sequence>
<evidence type="ECO:0000313" key="1">
    <source>
        <dbReference type="EMBL" id="VFU56601.1"/>
    </source>
</evidence>
<reference evidence="1" key="1">
    <citation type="submission" date="2019-03" db="EMBL/GenBank/DDBJ databases">
        <authorList>
            <person name="Mank J."/>
            <person name="Almeida P."/>
        </authorList>
    </citation>
    <scope>NUCLEOTIDE SEQUENCE</scope>
    <source>
        <strain evidence="1">78183</strain>
    </source>
</reference>
<name>A0A6N2MTX0_SALVM</name>
<organism evidence="1">
    <name type="scientific">Salix viminalis</name>
    <name type="common">Common osier</name>
    <name type="synonym">Basket willow</name>
    <dbReference type="NCBI Taxonomy" id="40686"/>
    <lineage>
        <taxon>Eukaryota</taxon>
        <taxon>Viridiplantae</taxon>
        <taxon>Streptophyta</taxon>
        <taxon>Embryophyta</taxon>
        <taxon>Tracheophyta</taxon>
        <taxon>Spermatophyta</taxon>
        <taxon>Magnoliopsida</taxon>
        <taxon>eudicotyledons</taxon>
        <taxon>Gunneridae</taxon>
        <taxon>Pentapetalae</taxon>
        <taxon>rosids</taxon>
        <taxon>fabids</taxon>
        <taxon>Malpighiales</taxon>
        <taxon>Salicaceae</taxon>
        <taxon>Saliceae</taxon>
        <taxon>Salix</taxon>
    </lineage>
</organism>
<dbReference type="EMBL" id="CAADRP010001929">
    <property type="protein sequence ID" value="VFU56601.1"/>
    <property type="molecule type" value="Genomic_DNA"/>
</dbReference>
<proteinExistence type="predicted"/>
<protein>
    <submittedName>
        <fullName evidence="1">Uncharacterized protein</fullName>
    </submittedName>
</protein>
<dbReference type="AlphaFoldDB" id="A0A6N2MTX0"/>
<gene>
    <name evidence="1" type="ORF">SVIM_LOCUS406562</name>
</gene>
<accession>A0A6N2MTX0</accession>